<reference evidence="1 2" key="1">
    <citation type="submission" date="2019-02" db="EMBL/GenBank/DDBJ databases">
        <title>Deep-cultivation of Planctomycetes and their phenomic and genomic characterization uncovers novel biology.</title>
        <authorList>
            <person name="Wiegand S."/>
            <person name="Jogler M."/>
            <person name="Boedeker C."/>
            <person name="Pinto D."/>
            <person name="Vollmers J."/>
            <person name="Rivas-Marin E."/>
            <person name="Kohn T."/>
            <person name="Peeters S.H."/>
            <person name="Heuer A."/>
            <person name="Rast P."/>
            <person name="Oberbeckmann S."/>
            <person name="Bunk B."/>
            <person name="Jeske O."/>
            <person name="Meyerdierks A."/>
            <person name="Storesund J.E."/>
            <person name="Kallscheuer N."/>
            <person name="Luecker S."/>
            <person name="Lage O.M."/>
            <person name="Pohl T."/>
            <person name="Merkel B.J."/>
            <person name="Hornburger P."/>
            <person name="Mueller R.-W."/>
            <person name="Bruemmer F."/>
            <person name="Labrenz M."/>
            <person name="Spormann A.M."/>
            <person name="Op den Camp H."/>
            <person name="Overmann J."/>
            <person name="Amann R."/>
            <person name="Jetten M.S.M."/>
            <person name="Mascher T."/>
            <person name="Medema M.H."/>
            <person name="Devos D.P."/>
            <person name="Kaster A.-K."/>
            <person name="Ovreas L."/>
            <person name="Rohde M."/>
            <person name="Galperin M.Y."/>
            <person name="Jogler C."/>
        </authorList>
    </citation>
    <scope>NUCLEOTIDE SEQUENCE [LARGE SCALE GENOMIC DNA]</scope>
    <source>
        <strain evidence="1 2">EC9</strain>
    </source>
</reference>
<protein>
    <submittedName>
        <fullName evidence="1">Uncharacterized protein</fullName>
    </submittedName>
</protein>
<accession>A0A517M676</accession>
<dbReference type="Proteomes" id="UP000319557">
    <property type="component" value="Chromosome"/>
</dbReference>
<dbReference type="EMBL" id="CP036261">
    <property type="protein sequence ID" value="QDS90380.1"/>
    <property type="molecule type" value="Genomic_DNA"/>
</dbReference>
<organism evidence="1 2">
    <name type="scientific">Rosistilla ulvae</name>
    <dbReference type="NCBI Taxonomy" id="1930277"/>
    <lineage>
        <taxon>Bacteria</taxon>
        <taxon>Pseudomonadati</taxon>
        <taxon>Planctomycetota</taxon>
        <taxon>Planctomycetia</taxon>
        <taxon>Pirellulales</taxon>
        <taxon>Pirellulaceae</taxon>
        <taxon>Rosistilla</taxon>
    </lineage>
</organism>
<dbReference type="AlphaFoldDB" id="A0A517M676"/>
<dbReference type="OrthoDB" id="274836at2"/>
<dbReference type="RefSeq" id="WP_145348204.1">
    <property type="nucleotide sequence ID" value="NZ_CP036261.1"/>
</dbReference>
<evidence type="ECO:0000313" key="2">
    <source>
        <dbReference type="Proteomes" id="UP000319557"/>
    </source>
</evidence>
<sequence>MDVSKLKRGDWVIYRKQKSSTSPGARATDVHPTAGGDTYHYLVDKFWVVDEVLDGQQVRLRTRRGKQNTITADDPRLRRASWWERLLYRSRFRNIEL</sequence>
<name>A0A517M676_9BACT</name>
<gene>
    <name evidence="1" type="ORF">EC9_45880</name>
</gene>
<proteinExistence type="predicted"/>
<evidence type="ECO:0000313" key="1">
    <source>
        <dbReference type="EMBL" id="QDS90380.1"/>
    </source>
</evidence>
<dbReference type="KEGG" id="ruv:EC9_45880"/>
<keyword evidence="2" id="KW-1185">Reference proteome</keyword>